<evidence type="ECO:0000313" key="2">
    <source>
        <dbReference type="EMBL" id="TFC82074.1"/>
    </source>
</evidence>
<dbReference type="AlphaFoldDB" id="A0A4R8XUI9"/>
<keyword evidence="3" id="KW-1185">Reference proteome</keyword>
<gene>
    <name evidence="2" type="ORF">E3T23_05195</name>
</gene>
<comment type="caution">
    <text evidence="2">The sequence shown here is derived from an EMBL/GenBank/DDBJ whole genome shotgun (WGS) entry which is preliminary data.</text>
</comment>
<name>A0A4R8XUI9_9MICO</name>
<evidence type="ECO:0000313" key="3">
    <source>
        <dbReference type="Proteomes" id="UP000298433"/>
    </source>
</evidence>
<dbReference type="InterPro" id="IPR000073">
    <property type="entry name" value="AB_hydrolase_1"/>
</dbReference>
<dbReference type="InterPro" id="IPR029058">
    <property type="entry name" value="AB_hydrolase_fold"/>
</dbReference>
<dbReference type="Gene3D" id="3.40.50.1820">
    <property type="entry name" value="alpha/beta hydrolase"/>
    <property type="match status" value="1"/>
</dbReference>
<sequence length="385" mass="41666">MILRSAIAVCGLTIFGMLTASIAIAKNIVGTETPRRESMRIGAVGADEPIAVVTLPLSAATRAPGEYAIWYDHGRGYARVGEVVAVDECASVVTREVISSLGSTLRAGQTARWSGVVPSRPEDLELPFTTVNIPTALGSAPATRFDATPHQSKPSTWAIHIHGQGATRAGPLRGIPVAHSAGLTSLVVSYRNDQEAPNSDDRRSMLGQTEWLDVEAALDYAREQGAQGFVLVGWSMGASIALLLARSSKHRDLILGLCLVAPVTDWRSTIIAGGRSARLPPVLIRLAMHVLADSSLRRTIQLQETIDLHALDWIRNGSDLRIPTLVLHSAGDKSVPIELSRAFSEAHKDTVELVELPATPHTLEWNRDRELWESALAEWLSRRTD</sequence>
<dbReference type="GO" id="GO:0016787">
    <property type="term" value="F:hydrolase activity"/>
    <property type="evidence" value="ECO:0007669"/>
    <property type="project" value="UniProtKB-KW"/>
</dbReference>
<accession>A0A4R8XUI9</accession>
<reference evidence="2 3" key="1">
    <citation type="submission" date="2019-03" db="EMBL/GenBank/DDBJ databases">
        <title>Genomics of glacier-inhabiting Cryobacterium strains.</title>
        <authorList>
            <person name="Liu Q."/>
            <person name="Xin Y.-H."/>
        </authorList>
    </citation>
    <scope>NUCLEOTIDE SEQUENCE [LARGE SCALE GENOMIC DNA]</scope>
    <source>
        <strain evidence="2 3">TMT2-48-2</strain>
    </source>
</reference>
<dbReference type="OrthoDB" id="8111537at2"/>
<protein>
    <submittedName>
        <fullName evidence="2">Alpha/beta fold hydrolase</fullName>
    </submittedName>
</protein>
<keyword evidence="2" id="KW-0378">Hydrolase</keyword>
<evidence type="ECO:0000259" key="1">
    <source>
        <dbReference type="Pfam" id="PF12697"/>
    </source>
</evidence>
<dbReference type="EMBL" id="SOGN01000027">
    <property type="protein sequence ID" value="TFC82074.1"/>
    <property type="molecule type" value="Genomic_DNA"/>
</dbReference>
<dbReference type="Proteomes" id="UP000298433">
    <property type="component" value="Unassembled WGS sequence"/>
</dbReference>
<organism evidence="2 3">
    <name type="scientific">Cryobacterium cheniae</name>
    <dbReference type="NCBI Taxonomy" id="1259262"/>
    <lineage>
        <taxon>Bacteria</taxon>
        <taxon>Bacillati</taxon>
        <taxon>Actinomycetota</taxon>
        <taxon>Actinomycetes</taxon>
        <taxon>Micrococcales</taxon>
        <taxon>Microbacteriaceae</taxon>
        <taxon>Cryobacterium</taxon>
    </lineage>
</organism>
<feature type="domain" description="AB hydrolase-1" evidence="1">
    <location>
        <begin position="178"/>
        <end position="363"/>
    </location>
</feature>
<proteinExistence type="predicted"/>
<dbReference type="SUPFAM" id="SSF53474">
    <property type="entry name" value="alpha/beta-Hydrolases"/>
    <property type="match status" value="1"/>
</dbReference>
<dbReference type="Pfam" id="PF12697">
    <property type="entry name" value="Abhydrolase_6"/>
    <property type="match status" value="1"/>
</dbReference>